<organism evidence="1 2">
    <name type="scientific">Enterobacter genomosp. S</name>
    <dbReference type="NCBI Taxonomy" id="2364151"/>
    <lineage>
        <taxon>Bacteria</taxon>
        <taxon>Pseudomonadati</taxon>
        <taxon>Pseudomonadota</taxon>
        <taxon>Gammaproteobacteria</taxon>
        <taxon>Enterobacterales</taxon>
        <taxon>Enterobacteriaceae</taxon>
        <taxon>Enterobacter</taxon>
        <taxon>Enterobacter cloacae complex</taxon>
        <taxon>Enterobacter cloacae complex clade S</taxon>
    </lineage>
</organism>
<evidence type="ECO:0000313" key="1">
    <source>
        <dbReference type="EMBL" id="KZR33173.1"/>
    </source>
</evidence>
<proteinExistence type="predicted"/>
<accession>A0ABR5YP00</accession>
<comment type="caution">
    <text evidence="1">The sequence shown here is derived from an EMBL/GenBank/DDBJ whole genome shotgun (WGS) entry which is preliminary data.</text>
</comment>
<gene>
    <name evidence="1" type="ORF">A3466_09170</name>
</gene>
<protein>
    <submittedName>
        <fullName evidence="1">Uncharacterized protein</fullName>
    </submittedName>
</protein>
<evidence type="ECO:0000313" key="2">
    <source>
        <dbReference type="Proteomes" id="UP000076880"/>
    </source>
</evidence>
<dbReference type="Proteomes" id="UP000076880">
    <property type="component" value="Unassembled WGS sequence"/>
</dbReference>
<dbReference type="EMBL" id="LVVA01000012">
    <property type="protein sequence ID" value="KZR33173.1"/>
    <property type="molecule type" value="Genomic_DNA"/>
</dbReference>
<keyword evidence="2" id="KW-1185">Reference proteome</keyword>
<sequence>MSLYVDFLVLCLGQVIKGFIAFRMNISFDDVTFYNLIPAGKLSNREFSELVTDNDVTNAVLMMYDDSAHDSFLLDV</sequence>
<name>A0ABR5YP00_9ENTR</name>
<reference evidence="2" key="1">
    <citation type="submission" date="2016-03" db="EMBL/GenBank/DDBJ databases">
        <title>WGS of SAMN04393274.</title>
        <authorList>
            <person name="Adams M."/>
            <person name="Sutton G."/>
            <person name="Nelson K."/>
            <person name="Thaden J."/>
            <person name="Fowler V."/>
            <person name="Mccorrison J."/>
            <person name="Sanka R."/>
            <person name="Brinkac L."/>
            <person name="Nierman W."/>
        </authorList>
    </citation>
    <scope>NUCLEOTIDE SEQUENCE [LARGE SCALE GENOMIC DNA]</scope>
    <source>
        <strain evidence="2">GN06232</strain>
    </source>
</reference>